<reference evidence="2" key="1">
    <citation type="submission" date="2017-05" db="UniProtKB">
        <authorList>
            <consortium name="EnsemblMetazoa"/>
        </authorList>
    </citation>
    <scope>IDENTIFICATION</scope>
</reference>
<feature type="region of interest" description="Disordered" evidence="1">
    <location>
        <begin position="57"/>
        <end position="89"/>
    </location>
</feature>
<feature type="compositionally biased region" description="Acidic residues" evidence="1">
    <location>
        <begin position="57"/>
        <end position="73"/>
    </location>
</feature>
<proteinExistence type="predicted"/>
<name>A0A1X7SPA2_AMPQE</name>
<accession>A0A1X7SPA2</accession>
<protein>
    <submittedName>
        <fullName evidence="2">Uncharacterized protein</fullName>
    </submittedName>
</protein>
<feature type="region of interest" description="Disordered" evidence="1">
    <location>
        <begin position="1"/>
        <end position="23"/>
    </location>
</feature>
<dbReference type="AlphaFoldDB" id="A0A1X7SPA2"/>
<dbReference type="InParanoid" id="A0A1X7SPA2"/>
<evidence type="ECO:0000313" key="2">
    <source>
        <dbReference type="EnsemblMetazoa" id="Aqu2.1.03912_001"/>
    </source>
</evidence>
<sequence length="162" mass="18710">MPLREAYSIEENEEQLCGNQDDTNLPFREECGIDENKEQLCGYQDYANMPLSEECSIEENEEQLCEDQDEESLQQDKSNEEPASLSVSSTSENFLYHYTPWRRDAIKHIAKMHNTSFCSSAVASSFTSVKIWKELVRTVKKEMKEYCSEAHDSILRDSMDGI</sequence>
<dbReference type="EnsemblMetazoa" id="Aqu2.1.03912_001">
    <property type="protein sequence ID" value="Aqu2.1.03912_001"/>
    <property type="gene ID" value="Aqu2.1.03912"/>
</dbReference>
<organism evidence="2">
    <name type="scientific">Amphimedon queenslandica</name>
    <name type="common">Sponge</name>
    <dbReference type="NCBI Taxonomy" id="400682"/>
    <lineage>
        <taxon>Eukaryota</taxon>
        <taxon>Metazoa</taxon>
        <taxon>Porifera</taxon>
        <taxon>Demospongiae</taxon>
        <taxon>Heteroscleromorpha</taxon>
        <taxon>Haplosclerida</taxon>
        <taxon>Niphatidae</taxon>
        <taxon>Amphimedon</taxon>
    </lineage>
</organism>
<evidence type="ECO:0000256" key="1">
    <source>
        <dbReference type="SAM" id="MobiDB-lite"/>
    </source>
</evidence>